<gene>
    <name evidence="2" type="ORF">ZOD2009_14696</name>
</gene>
<name>E7QVV3_HALPU</name>
<dbReference type="AlphaFoldDB" id="E7QVV3"/>
<accession>E7QVV3</accession>
<feature type="transmembrane region" description="Helical" evidence="1">
    <location>
        <begin position="12"/>
        <end position="31"/>
    </location>
</feature>
<sequence>MSIDGIAEYFKILAQAQFTVLGIFISVFVASVTGAEYPGVTAYLYRNDGRITRTLEILIVSLVSLVFFLGSTGGPAETYGGAIPATITEAVREGLDDILPNGRSR</sequence>
<protein>
    <submittedName>
        <fullName evidence="2">Uncharacterized protein</fullName>
    </submittedName>
</protein>
<dbReference type="EMBL" id="AEMG01000015">
    <property type="protein sequence ID" value="EFW91366.1"/>
    <property type="molecule type" value="Genomic_DNA"/>
</dbReference>
<dbReference type="RefSeq" id="WP_007981034.1">
    <property type="nucleotide sequence ID" value="NZ_AEMG01000015.1"/>
</dbReference>
<dbReference type="STRING" id="797209.GCA_000376445_03451"/>
<keyword evidence="1" id="KW-0472">Membrane</keyword>
<evidence type="ECO:0000256" key="1">
    <source>
        <dbReference type="SAM" id="Phobius"/>
    </source>
</evidence>
<organism evidence="2 3">
    <name type="scientific">Haladaptatus paucihalophilus DX253</name>
    <dbReference type="NCBI Taxonomy" id="797209"/>
    <lineage>
        <taxon>Archaea</taxon>
        <taxon>Methanobacteriati</taxon>
        <taxon>Methanobacteriota</taxon>
        <taxon>Stenosarchaea group</taxon>
        <taxon>Halobacteria</taxon>
        <taxon>Halobacteriales</taxon>
        <taxon>Haladaptataceae</taxon>
        <taxon>Haladaptatus</taxon>
    </lineage>
</organism>
<dbReference type="PATRIC" id="fig|797209.4.peg.2897"/>
<dbReference type="Proteomes" id="UP000003751">
    <property type="component" value="Unassembled WGS sequence"/>
</dbReference>
<keyword evidence="1" id="KW-0812">Transmembrane</keyword>
<evidence type="ECO:0000313" key="3">
    <source>
        <dbReference type="Proteomes" id="UP000003751"/>
    </source>
</evidence>
<reference evidence="2 3" key="1">
    <citation type="journal article" date="2014" name="ISME J.">
        <title>Trehalose/2-sulfotrehalose biosynthesis and glycine-betaine uptake are widely spread mechanisms for osmoadaptation in the Halobacteriales.</title>
        <authorList>
            <person name="Youssef N.H."/>
            <person name="Savage-Ashlock K.N."/>
            <person name="McCully A.L."/>
            <person name="Luedtke B."/>
            <person name="Shaw E.I."/>
            <person name="Hoff W.D."/>
            <person name="Elshahed M.S."/>
        </authorList>
    </citation>
    <scope>NUCLEOTIDE SEQUENCE [LARGE SCALE GENOMIC DNA]</scope>
    <source>
        <strain evidence="2 3">DX253</strain>
    </source>
</reference>
<proteinExistence type="predicted"/>
<evidence type="ECO:0000313" key="2">
    <source>
        <dbReference type="EMBL" id="EFW91366.1"/>
    </source>
</evidence>
<comment type="caution">
    <text evidence="2">The sequence shown here is derived from an EMBL/GenBank/DDBJ whole genome shotgun (WGS) entry which is preliminary data.</text>
</comment>
<feature type="transmembrane region" description="Helical" evidence="1">
    <location>
        <begin position="51"/>
        <end position="70"/>
    </location>
</feature>
<keyword evidence="1" id="KW-1133">Transmembrane helix</keyword>